<reference evidence="2 3" key="1">
    <citation type="submission" date="2021-05" db="EMBL/GenBank/DDBJ databases">
        <title>Genome Assembly of Synthetic Allotetraploid Brassica napus Reveals Homoeologous Exchanges between Subgenomes.</title>
        <authorList>
            <person name="Davis J.T."/>
        </authorList>
    </citation>
    <scope>NUCLEOTIDE SEQUENCE [LARGE SCALE GENOMIC DNA]</scope>
    <source>
        <strain evidence="3">cv. Da-Ae</strain>
        <tissue evidence="2">Seedling</tissue>
    </source>
</reference>
<evidence type="ECO:0000313" key="2">
    <source>
        <dbReference type="EMBL" id="KAH0875576.1"/>
    </source>
</evidence>
<evidence type="ECO:0000313" key="3">
    <source>
        <dbReference type="Proteomes" id="UP000824890"/>
    </source>
</evidence>
<comment type="caution">
    <text evidence="2">The sequence shown here is derived from an EMBL/GenBank/DDBJ whole genome shotgun (WGS) entry which is preliminary data.</text>
</comment>
<protein>
    <submittedName>
        <fullName evidence="2">Uncharacterized protein</fullName>
    </submittedName>
</protein>
<organism evidence="2 3">
    <name type="scientific">Brassica napus</name>
    <name type="common">Rape</name>
    <dbReference type="NCBI Taxonomy" id="3708"/>
    <lineage>
        <taxon>Eukaryota</taxon>
        <taxon>Viridiplantae</taxon>
        <taxon>Streptophyta</taxon>
        <taxon>Embryophyta</taxon>
        <taxon>Tracheophyta</taxon>
        <taxon>Spermatophyta</taxon>
        <taxon>Magnoliopsida</taxon>
        <taxon>eudicotyledons</taxon>
        <taxon>Gunneridae</taxon>
        <taxon>Pentapetalae</taxon>
        <taxon>rosids</taxon>
        <taxon>malvids</taxon>
        <taxon>Brassicales</taxon>
        <taxon>Brassicaceae</taxon>
        <taxon>Brassiceae</taxon>
        <taxon>Brassica</taxon>
    </lineage>
</organism>
<sequence>YKTNKTQMCLKLLTDTRDSTSLHVKLHLQWVTSIRFLFKYFNVVMHSVNAVFLRGQTFLNSLLIFPLFMISYFV</sequence>
<feature type="non-terminal residue" evidence="2">
    <location>
        <position position="74"/>
    </location>
</feature>
<name>A0ABQ7Z5Y2_BRANA</name>
<feature type="non-terminal residue" evidence="2">
    <location>
        <position position="1"/>
    </location>
</feature>
<keyword evidence="1" id="KW-0812">Transmembrane</keyword>
<dbReference type="Proteomes" id="UP000824890">
    <property type="component" value="Unassembled WGS sequence"/>
</dbReference>
<keyword evidence="1" id="KW-0472">Membrane</keyword>
<evidence type="ECO:0000256" key="1">
    <source>
        <dbReference type="SAM" id="Phobius"/>
    </source>
</evidence>
<dbReference type="EMBL" id="JAGKQM010000016">
    <property type="protein sequence ID" value="KAH0875576.1"/>
    <property type="molecule type" value="Genomic_DNA"/>
</dbReference>
<gene>
    <name evidence="2" type="ORF">HID58_072938</name>
</gene>
<feature type="transmembrane region" description="Helical" evidence="1">
    <location>
        <begin position="51"/>
        <end position="73"/>
    </location>
</feature>
<keyword evidence="1" id="KW-1133">Transmembrane helix</keyword>
<proteinExistence type="predicted"/>
<keyword evidence="3" id="KW-1185">Reference proteome</keyword>
<accession>A0ABQ7Z5Y2</accession>